<dbReference type="EMBL" id="JAIWYP010000002">
    <property type="protein sequence ID" value="KAH3864366.1"/>
    <property type="molecule type" value="Genomic_DNA"/>
</dbReference>
<keyword evidence="2" id="KW-1185">Reference proteome</keyword>
<proteinExistence type="predicted"/>
<evidence type="ECO:0000313" key="2">
    <source>
        <dbReference type="Proteomes" id="UP000828390"/>
    </source>
</evidence>
<sequence length="57" mass="6418">MLKKNYTSKYLAKFCSNTDQPADVSQPHELAARVAQNLYKSKPFLLTLTVMKSKGVL</sequence>
<gene>
    <name evidence="1" type="ORF">DPMN_027383</name>
</gene>
<dbReference type="AlphaFoldDB" id="A0A9D4LUN5"/>
<dbReference type="Proteomes" id="UP000828390">
    <property type="component" value="Unassembled WGS sequence"/>
</dbReference>
<reference evidence="1" key="1">
    <citation type="journal article" date="2019" name="bioRxiv">
        <title>The Genome of the Zebra Mussel, Dreissena polymorpha: A Resource for Invasive Species Research.</title>
        <authorList>
            <person name="McCartney M.A."/>
            <person name="Auch B."/>
            <person name="Kono T."/>
            <person name="Mallez S."/>
            <person name="Zhang Y."/>
            <person name="Obille A."/>
            <person name="Becker A."/>
            <person name="Abrahante J.E."/>
            <person name="Garbe J."/>
            <person name="Badalamenti J.P."/>
            <person name="Herman A."/>
            <person name="Mangelson H."/>
            <person name="Liachko I."/>
            <person name="Sullivan S."/>
            <person name="Sone E.D."/>
            <person name="Koren S."/>
            <person name="Silverstein K.A.T."/>
            <person name="Beckman K.B."/>
            <person name="Gohl D.M."/>
        </authorList>
    </citation>
    <scope>NUCLEOTIDE SEQUENCE</scope>
    <source>
        <strain evidence="1">Duluth1</strain>
        <tissue evidence="1">Whole animal</tissue>
    </source>
</reference>
<protein>
    <submittedName>
        <fullName evidence="1">Uncharacterized protein</fullName>
    </submittedName>
</protein>
<organism evidence="1 2">
    <name type="scientific">Dreissena polymorpha</name>
    <name type="common">Zebra mussel</name>
    <name type="synonym">Mytilus polymorpha</name>
    <dbReference type="NCBI Taxonomy" id="45954"/>
    <lineage>
        <taxon>Eukaryota</taxon>
        <taxon>Metazoa</taxon>
        <taxon>Spiralia</taxon>
        <taxon>Lophotrochozoa</taxon>
        <taxon>Mollusca</taxon>
        <taxon>Bivalvia</taxon>
        <taxon>Autobranchia</taxon>
        <taxon>Heteroconchia</taxon>
        <taxon>Euheterodonta</taxon>
        <taxon>Imparidentia</taxon>
        <taxon>Neoheterodontei</taxon>
        <taxon>Myida</taxon>
        <taxon>Dreissenoidea</taxon>
        <taxon>Dreissenidae</taxon>
        <taxon>Dreissena</taxon>
    </lineage>
</organism>
<evidence type="ECO:0000313" key="1">
    <source>
        <dbReference type="EMBL" id="KAH3864366.1"/>
    </source>
</evidence>
<name>A0A9D4LUN5_DREPO</name>
<comment type="caution">
    <text evidence="1">The sequence shown here is derived from an EMBL/GenBank/DDBJ whole genome shotgun (WGS) entry which is preliminary data.</text>
</comment>
<accession>A0A9D4LUN5</accession>
<reference evidence="1" key="2">
    <citation type="submission" date="2020-11" db="EMBL/GenBank/DDBJ databases">
        <authorList>
            <person name="McCartney M.A."/>
            <person name="Auch B."/>
            <person name="Kono T."/>
            <person name="Mallez S."/>
            <person name="Becker A."/>
            <person name="Gohl D.M."/>
            <person name="Silverstein K.A.T."/>
            <person name="Koren S."/>
            <person name="Bechman K.B."/>
            <person name="Herman A."/>
            <person name="Abrahante J.E."/>
            <person name="Garbe J."/>
        </authorList>
    </citation>
    <scope>NUCLEOTIDE SEQUENCE</scope>
    <source>
        <strain evidence="1">Duluth1</strain>
        <tissue evidence="1">Whole animal</tissue>
    </source>
</reference>